<dbReference type="AlphaFoldDB" id="A0A1S2MYR8"/>
<dbReference type="EMBL" id="MODZ01000009">
    <property type="protein sequence ID" value="OIJ35465.1"/>
    <property type="molecule type" value="Genomic_DNA"/>
</dbReference>
<comment type="caution">
    <text evidence="2">The sequence shown here is derived from an EMBL/GenBank/DDBJ whole genome shotgun (WGS) entry which is preliminary data.</text>
</comment>
<evidence type="ECO:0000313" key="2">
    <source>
        <dbReference type="EMBL" id="OIJ35465.1"/>
    </source>
</evidence>
<gene>
    <name evidence="2" type="ORF">BK826_08085</name>
</gene>
<reference evidence="2 3" key="1">
    <citation type="submission" date="2016-10" db="EMBL/GenBank/DDBJ databases">
        <title>Draft genome sequence of strain LCT isolated from the Shenzhou X spacecraft of China.</title>
        <authorList>
            <person name="Huang B."/>
        </authorList>
    </citation>
    <scope>NUCLEOTIDE SEQUENCE [LARGE SCALE GENOMIC DNA]</scope>
    <source>
        <strain evidence="2 3">LCT-H5</strain>
    </source>
</reference>
<evidence type="ECO:0000256" key="1">
    <source>
        <dbReference type="SAM" id="MobiDB-lite"/>
    </source>
</evidence>
<evidence type="ECO:0000313" key="3">
    <source>
        <dbReference type="Proteomes" id="UP000179540"/>
    </source>
</evidence>
<protein>
    <submittedName>
        <fullName evidence="2">Uncharacterized protein</fullName>
    </submittedName>
</protein>
<name>A0A1S2MYR8_9MICC</name>
<organism evidence="2 3">
    <name type="scientific">Rothia kristinae</name>
    <dbReference type="NCBI Taxonomy" id="37923"/>
    <lineage>
        <taxon>Bacteria</taxon>
        <taxon>Bacillati</taxon>
        <taxon>Actinomycetota</taxon>
        <taxon>Actinomycetes</taxon>
        <taxon>Micrococcales</taxon>
        <taxon>Micrococcaceae</taxon>
        <taxon>Rothia</taxon>
    </lineage>
</organism>
<sequence>MFADRLGTPTGEADSGTVEEMDVMRKAGKHVSLVRSVAPRSVSGREATEEKLRLETYLSEVKAGRGLVYEYTTREDLASQVEHVLSSQAEIFLRDAEPSGQAPEGESEEDDPNRGVWPRVDITERAETDSKGRLKTRRSRYLVLQNRTGGVARNVRFRYENEQGEPEEMFDLRSQDHRPIPTMAPDVEQRFPIIAAMGSADQATCVVTWEDDDGEHETRATVRMV</sequence>
<feature type="compositionally biased region" description="Basic and acidic residues" evidence="1">
    <location>
        <begin position="121"/>
        <end position="132"/>
    </location>
</feature>
<proteinExistence type="predicted"/>
<accession>A0A1S2MYR8</accession>
<dbReference type="Proteomes" id="UP000179540">
    <property type="component" value="Unassembled WGS sequence"/>
</dbReference>
<feature type="region of interest" description="Disordered" evidence="1">
    <location>
        <begin position="96"/>
        <end position="133"/>
    </location>
</feature>